<feature type="active site" description="Charge relay system" evidence="8">
    <location>
        <position position="151"/>
    </location>
</feature>
<protein>
    <recommendedName>
        <fullName evidence="4">S-formylglutathione hydrolase</fullName>
        <ecNumber evidence="3">3.1.2.12</ecNumber>
    </recommendedName>
    <alternativeName>
        <fullName evidence="7">Esterase D</fullName>
    </alternativeName>
</protein>
<reference evidence="9 10" key="1">
    <citation type="submission" date="2015-12" db="EMBL/GenBank/DDBJ databases">
        <title>The genome of Folsomia candida.</title>
        <authorList>
            <person name="Faddeeva A."/>
            <person name="Derks M.F."/>
            <person name="Anvar Y."/>
            <person name="Smit S."/>
            <person name="Van Straalen N."/>
            <person name="Roelofs D."/>
        </authorList>
    </citation>
    <scope>NUCLEOTIDE SEQUENCE [LARGE SCALE GENOMIC DNA]</scope>
    <source>
        <strain evidence="9 10">VU population</strain>
        <tissue evidence="9">Whole body</tissue>
    </source>
</reference>
<sequence length="294" mass="33452">MAGRMETLFQRNIGGGVQTVFKHYSFVNKCDMKFSIFVPDKISYDEKFHVIFFLPGAECNEQHFINRTEFHDNAAASRFIVVCPDTSPRVDLPGDKVKGQWVGQGASWYVDATEEPYVKHYQMYTYVSKELYDIVMKHFPALPKFGICGHSMGGAGAICIGLRNPDKFPSISLFAANCNPISWGEKTVFPTLLGTNRETWNNYDGSEVVKRYDGPRREILADQGTDDYFYHTTKTLNPEKLVEAAAANPKGTKVISVNMRMHEGLDHGFNFVKRFWKDHFAHHARNLFLESQGL</sequence>
<feature type="active site" description="Charge relay system" evidence="8">
    <location>
        <position position="267"/>
    </location>
</feature>
<name>A0A226ESS7_FOLCA</name>
<keyword evidence="5" id="KW-0719">Serine esterase</keyword>
<dbReference type="PANTHER" id="PTHR10061">
    <property type="entry name" value="S-FORMYLGLUTATHIONE HYDROLASE"/>
    <property type="match status" value="1"/>
</dbReference>
<evidence type="ECO:0000256" key="1">
    <source>
        <dbReference type="ARBA" id="ARBA00002608"/>
    </source>
</evidence>
<evidence type="ECO:0000256" key="7">
    <source>
        <dbReference type="ARBA" id="ARBA00032082"/>
    </source>
</evidence>
<evidence type="ECO:0000256" key="5">
    <source>
        <dbReference type="ARBA" id="ARBA00022487"/>
    </source>
</evidence>
<dbReference type="GO" id="GO:0046294">
    <property type="term" value="P:formaldehyde catabolic process"/>
    <property type="evidence" value="ECO:0007669"/>
    <property type="project" value="InterPro"/>
</dbReference>
<dbReference type="GO" id="GO:0018738">
    <property type="term" value="F:S-formylglutathione hydrolase activity"/>
    <property type="evidence" value="ECO:0007669"/>
    <property type="project" value="UniProtKB-EC"/>
</dbReference>
<dbReference type="OMA" id="KFGICGH"/>
<dbReference type="InterPro" id="IPR000801">
    <property type="entry name" value="Esterase-like"/>
</dbReference>
<evidence type="ECO:0000313" key="9">
    <source>
        <dbReference type="EMBL" id="OXA60652.1"/>
    </source>
</evidence>
<dbReference type="EC" id="3.1.2.12" evidence="3"/>
<dbReference type="Gene3D" id="3.40.50.1820">
    <property type="entry name" value="alpha/beta hydrolase"/>
    <property type="match status" value="1"/>
</dbReference>
<dbReference type="AlphaFoldDB" id="A0A226ESS7"/>
<accession>A0A226ESS7</accession>
<comment type="similarity">
    <text evidence="2">Belongs to the esterase D family.</text>
</comment>
<evidence type="ECO:0000313" key="10">
    <source>
        <dbReference type="Proteomes" id="UP000198287"/>
    </source>
</evidence>
<evidence type="ECO:0000256" key="3">
    <source>
        <dbReference type="ARBA" id="ARBA00012479"/>
    </source>
</evidence>
<dbReference type="InterPro" id="IPR029058">
    <property type="entry name" value="AB_hydrolase_fold"/>
</dbReference>
<evidence type="ECO:0000256" key="6">
    <source>
        <dbReference type="ARBA" id="ARBA00022801"/>
    </source>
</evidence>
<keyword evidence="10" id="KW-1185">Reference proteome</keyword>
<dbReference type="PANTHER" id="PTHR10061:SF0">
    <property type="entry name" value="S-FORMYLGLUTATHIONE HYDROLASE"/>
    <property type="match status" value="1"/>
</dbReference>
<evidence type="ECO:0000256" key="2">
    <source>
        <dbReference type="ARBA" id="ARBA00005622"/>
    </source>
</evidence>
<dbReference type="EMBL" id="LNIX01000002">
    <property type="protein sequence ID" value="OXA60652.1"/>
    <property type="molecule type" value="Genomic_DNA"/>
</dbReference>
<dbReference type="GO" id="GO:0005829">
    <property type="term" value="C:cytosol"/>
    <property type="evidence" value="ECO:0007669"/>
    <property type="project" value="TreeGrafter"/>
</dbReference>
<dbReference type="InterPro" id="IPR014186">
    <property type="entry name" value="S-formylglutathione_hydrol"/>
</dbReference>
<proteinExistence type="inferred from homology"/>
<dbReference type="Pfam" id="PF00756">
    <property type="entry name" value="Esterase"/>
    <property type="match status" value="1"/>
</dbReference>
<dbReference type="SUPFAM" id="SSF53474">
    <property type="entry name" value="alpha/beta-Hydrolases"/>
    <property type="match status" value="1"/>
</dbReference>
<comment type="caution">
    <text evidence="9">The sequence shown here is derived from an EMBL/GenBank/DDBJ whole genome shotgun (WGS) entry which is preliminary data.</text>
</comment>
<evidence type="ECO:0000256" key="8">
    <source>
        <dbReference type="PIRSR" id="PIRSR614186-1"/>
    </source>
</evidence>
<keyword evidence="6 9" id="KW-0378">Hydrolase</keyword>
<evidence type="ECO:0000256" key="4">
    <source>
        <dbReference type="ARBA" id="ARBA00016774"/>
    </source>
</evidence>
<dbReference type="Proteomes" id="UP000198287">
    <property type="component" value="Unassembled WGS sequence"/>
</dbReference>
<comment type="function">
    <text evidence="1">Serine hydrolase involved in the detoxification of formaldehyde.</text>
</comment>
<gene>
    <name evidence="9" type="ORF">Fcan01_05671</name>
</gene>
<dbReference type="OrthoDB" id="420518at2759"/>
<organism evidence="9 10">
    <name type="scientific">Folsomia candida</name>
    <name type="common">Springtail</name>
    <dbReference type="NCBI Taxonomy" id="158441"/>
    <lineage>
        <taxon>Eukaryota</taxon>
        <taxon>Metazoa</taxon>
        <taxon>Ecdysozoa</taxon>
        <taxon>Arthropoda</taxon>
        <taxon>Hexapoda</taxon>
        <taxon>Collembola</taxon>
        <taxon>Entomobryomorpha</taxon>
        <taxon>Isotomoidea</taxon>
        <taxon>Isotomidae</taxon>
        <taxon>Proisotominae</taxon>
        <taxon>Folsomia</taxon>
    </lineage>
</organism>
<dbReference type="STRING" id="158441.A0A226ESS7"/>
<feature type="active site" description="Charge relay system" evidence="8">
    <location>
        <position position="227"/>
    </location>
</feature>
<dbReference type="GO" id="GO:0052689">
    <property type="term" value="F:carboxylic ester hydrolase activity"/>
    <property type="evidence" value="ECO:0007669"/>
    <property type="project" value="UniProtKB-KW"/>
</dbReference>